<dbReference type="PANTHER" id="PTHR33744:SF1">
    <property type="entry name" value="DNA-BINDING TRANSCRIPTIONAL ACTIVATOR ADER"/>
    <property type="match status" value="1"/>
</dbReference>
<organism evidence="3 4">
    <name type="scientific">Streptomyces canarius</name>
    <dbReference type="NCBI Taxonomy" id="285453"/>
    <lineage>
        <taxon>Bacteria</taxon>
        <taxon>Bacillati</taxon>
        <taxon>Actinomycetota</taxon>
        <taxon>Actinomycetes</taxon>
        <taxon>Kitasatosporales</taxon>
        <taxon>Streptomycetaceae</taxon>
        <taxon>Streptomyces</taxon>
    </lineage>
</organism>
<evidence type="ECO:0000256" key="1">
    <source>
        <dbReference type="ARBA" id="ARBA00006754"/>
    </source>
</evidence>
<dbReference type="InterPro" id="IPR042070">
    <property type="entry name" value="PucR_C-HTH_sf"/>
</dbReference>
<accession>A0ABQ3CYT3</accession>
<keyword evidence="4" id="KW-1185">Reference proteome</keyword>
<dbReference type="Pfam" id="PF01590">
    <property type="entry name" value="GAF"/>
    <property type="match status" value="1"/>
</dbReference>
<dbReference type="InterPro" id="IPR041522">
    <property type="entry name" value="CdaR_GGDEF"/>
</dbReference>
<proteinExistence type="inferred from homology"/>
<dbReference type="Pfam" id="PF17853">
    <property type="entry name" value="GGDEF_2"/>
    <property type="match status" value="1"/>
</dbReference>
<dbReference type="SMART" id="SM00065">
    <property type="entry name" value="GAF"/>
    <property type="match status" value="1"/>
</dbReference>
<name>A0ABQ3CYT3_9ACTN</name>
<dbReference type="InterPro" id="IPR029016">
    <property type="entry name" value="GAF-like_dom_sf"/>
</dbReference>
<dbReference type="PANTHER" id="PTHR33744">
    <property type="entry name" value="CARBOHYDRATE DIACID REGULATOR"/>
    <property type="match status" value="1"/>
</dbReference>
<dbReference type="Gene3D" id="1.10.10.2840">
    <property type="entry name" value="PucR C-terminal helix-turn-helix domain"/>
    <property type="match status" value="1"/>
</dbReference>
<dbReference type="Gene3D" id="3.30.450.40">
    <property type="match status" value="1"/>
</dbReference>
<dbReference type="InterPro" id="IPR025736">
    <property type="entry name" value="PucR_C-HTH_dom"/>
</dbReference>
<reference evidence="4" key="1">
    <citation type="journal article" date="2019" name="Int. J. Syst. Evol. Microbiol.">
        <title>The Global Catalogue of Microorganisms (GCM) 10K type strain sequencing project: providing services to taxonomists for standard genome sequencing and annotation.</title>
        <authorList>
            <consortium name="The Broad Institute Genomics Platform"/>
            <consortium name="The Broad Institute Genome Sequencing Center for Infectious Disease"/>
            <person name="Wu L."/>
            <person name="Ma J."/>
        </authorList>
    </citation>
    <scope>NUCLEOTIDE SEQUENCE [LARGE SCALE GENOMIC DNA]</scope>
    <source>
        <strain evidence="4">JCM 4733</strain>
    </source>
</reference>
<sequence>MRARGSVGSEPLWQTPGLERDEVEWHSHLMTSAAADRHDDLRTWLCAIADLAEAVNGTGSVRSLLDLVARTACRLLDYDFCSVLLPDPAHRVLAIEGAHGLSAAYIRGVNIKHPVRIGAGECGEAPSSRAFRTGRAVAIGDVTAETHYAWGGVAEQQGYRSIIAVPLMTSGSCLGTLTCYRAGTHEFSDDEQELLTTLANQAAIAIETARLRDREQQTIGELRGLNDSLREQHALLRHSEDIHRQLTEVALRGEGIRGVAVALAALLDRPVLFEDADGSRLAAAQPSTAVPGDPFDGPDGFSVPRQSLADLPATGVVEVGTDGGGMPWATSAVVLAKEVVARVWIPGDLAGLGPLGRRAIEHASVVAALEILRERTAVDVEWRLRGELLTDLLTQQPAAMATVVARAARLGHDLHRAHSVLVVRVDDEPVTPGSARGTDTPRRVLSAVHAMATRQTPRPLVARHGDDVVVLWPSDPDGEDVPAGEPTPVTAHVAPAAVSAADTIRRSVARALPITVTVAVSRPCADLADYPAAFRTTRGVLTITRLRGRRDRTVELGDLGVQGLLLQLEDPSELLRFADRVLAPVLDYDRRRHTRLLDTLRTYLAHGLSTARTAEALFVHPNTVGLRLKRVEELLEVSLTEPDALLQITAALAAIEVNGLG</sequence>
<evidence type="ECO:0000313" key="4">
    <source>
        <dbReference type="Proteomes" id="UP000653644"/>
    </source>
</evidence>
<dbReference type="Pfam" id="PF13556">
    <property type="entry name" value="HTH_30"/>
    <property type="match status" value="1"/>
</dbReference>
<comment type="similarity">
    <text evidence="1">Belongs to the CdaR family.</text>
</comment>
<feature type="domain" description="GAF" evidence="2">
    <location>
        <begin position="60"/>
        <end position="216"/>
    </location>
</feature>
<gene>
    <name evidence="3" type="ORF">GCM10010345_61230</name>
</gene>
<comment type="caution">
    <text evidence="3">The sequence shown here is derived from an EMBL/GenBank/DDBJ whole genome shotgun (WGS) entry which is preliminary data.</text>
</comment>
<dbReference type="SUPFAM" id="SSF55781">
    <property type="entry name" value="GAF domain-like"/>
    <property type="match status" value="1"/>
</dbReference>
<evidence type="ECO:0000259" key="2">
    <source>
        <dbReference type="SMART" id="SM00065"/>
    </source>
</evidence>
<protein>
    <recommendedName>
        <fullName evidence="2">GAF domain-containing protein</fullName>
    </recommendedName>
</protein>
<dbReference type="EMBL" id="BMVN01000026">
    <property type="protein sequence ID" value="GHA48388.1"/>
    <property type="molecule type" value="Genomic_DNA"/>
</dbReference>
<dbReference type="InterPro" id="IPR051448">
    <property type="entry name" value="CdaR-like_regulators"/>
</dbReference>
<dbReference type="InterPro" id="IPR003018">
    <property type="entry name" value="GAF"/>
</dbReference>
<dbReference type="Proteomes" id="UP000653644">
    <property type="component" value="Unassembled WGS sequence"/>
</dbReference>
<evidence type="ECO:0000313" key="3">
    <source>
        <dbReference type="EMBL" id="GHA48388.1"/>
    </source>
</evidence>